<dbReference type="GO" id="GO:0008831">
    <property type="term" value="F:dTDP-4-dehydrorhamnose reductase activity"/>
    <property type="evidence" value="ECO:0007669"/>
    <property type="project" value="TreeGrafter"/>
</dbReference>
<comment type="caution">
    <text evidence="2">The sequence shown here is derived from an EMBL/GenBank/DDBJ whole genome shotgun (WGS) entry which is preliminary data.</text>
</comment>
<evidence type="ECO:0000259" key="1">
    <source>
        <dbReference type="Pfam" id="PF04321"/>
    </source>
</evidence>
<dbReference type="EMBL" id="BARS01034163">
    <property type="protein sequence ID" value="GAG19139.1"/>
    <property type="molecule type" value="Genomic_DNA"/>
</dbReference>
<dbReference type="SUPFAM" id="SSF51735">
    <property type="entry name" value="NAD(P)-binding Rossmann-fold domains"/>
    <property type="match status" value="1"/>
</dbReference>
<organism evidence="2">
    <name type="scientific">marine sediment metagenome</name>
    <dbReference type="NCBI Taxonomy" id="412755"/>
    <lineage>
        <taxon>unclassified sequences</taxon>
        <taxon>metagenomes</taxon>
        <taxon>ecological metagenomes</taxon>
    </lineage>
</organism>
<accession>X0VLD6</accession>
<name>X0VLD6_9ZZZZ</name>
<dbReference type="Gene3D" id="3.90.25.10">
    <property type="entry name" value="UDP-galactose 4-epimerase, domain 1"/>
    <property type="match status" value="2"/>
</dbReference>
<reference evidence="2" key="1">
    <citation type="journal article" date="2014" name="Front. Microbiol.">
        <title>High frequency of phylogenetically diverse reductive dehalogenase-homologous genes in deep subseafloor sedimentary metagenomes.</title>
        <authorList>
            <person name="Kawai M."/>
            <person name="Futagami T."/>
            <person name="Toyoda A."/>
            <person name="Takaki Y."/>
            <person name="Nishi S."/>
            <person name="Hori S."/>
            <person name="Arai W."/>
            <person name="Tsubouchi T."/>
            <person name="Morono Y."/>
            <person name="Uchiyama I."/>
            <person name="Ito T."/>
            <person name="Fujiyama A."/>
            <person name="Inagaki F."/>
            <person name="Takami H."/>
        </authorList>
    </citation>
    <scope>NUCLEOTIDE SEQUENCE</scope>
    <source>
        <strain evidence="2">Expedition CK06-06</strain>
    </source>
</reference>
<sequence>GIAGASGKGGNFVETVLKLARERDELRVVNDQVFSPTYSKDLAKKIVQLIETEHYGIFHVTNKGTCSWYEFAGEILRQADLKTPVIPITSDEYPQKAKRPRFSALDNYQLGLLGMDDMRPWQEALRDYLKEKEHPE</sequence>
<dbReference type="GO" id="GO:0019305">
    <property type="term" value="P:dTDP-rhamnose biosynthetic process"/>
    <property type="evidence" value="ECO:0007669"/>
    <property type="project" value="TreeGrafter"/>
</dbReference>
<feature type="domain" description="RmlD-like substrate binding" evidence="1">
    <location>
        <begin position="7"/>
        <end position="131"/>
    </location>
</feature>
<dbReference type="InterPro" id="IPR036291">
    <property type="entry name" value="NAD(P)-bd_dom_sf"/>
</dbReference>
<dbReference type="AlphaFoldDB" id="X0VLD6"/>
<evidence type="ECO:0000313" key="2">
    <source>
        <dbReference type="EMBL" id="GAG19139.1"/>
    </source>
</evidence>
<proteinExistence type="predicted"/>
<dbReference type="PANTHER" id="PTHR10491">
    <property type="entry name" value="DTDP-4-DEHYDRORHAMNOSE REDUCTASE"/>
    <property type="match status" value="1"/>
</dbReference>
<dbReference type="Pfam" id="PF04321">
    <property type="entry name" value="RmlD_sub_bind"/>
    <property type="match status" value="1"/>
</dbReference>
<dbReference type="InterPro" id="IPR005913">
    <property type="entry name" value="dTDP_dehydrorham_reduct"/>
</dbReference>
<dbReference type="InterPro" id="IPR029903">
    <property type="entry name" value="RmlD-like-bd"/>
</dbReference>
<dbReference type="PANTHER" id="PTHR10491:SF4">
    <property type="entry name" value="METHIONINE ADENOSYLTRANSFERASE 2 SUBUNIT BETA"/>
    <property type="match status" value="1"/>
</dbReference>
<protein>
    <recommendedName>
        <fullName evidence="1">RmlD-like substrate binding domain-containing protein</fullName>
    </recommendedName>
</protein>
<dbReference type="GO" id="GO:0005829">
    <property type="term" value="C:cytosol"/>
    <property type="evidence" value="ECO:0007669"/>
    <property type="project" value="TreeGrafter"/>
</dbReference>
<feature type="non-terminal residue" evidence="2">
    <location>
        <position position="1"/>
    </location>
</feature>
<gene>
    <name evidence="2" type="ORF">S01H1_52821</name>
</gene>